<dbReference type="AlphaFoldDB" id="A0A8A3PDP4"/>
<evidence type="ECO:0000313" key="4">
    <source>
        <dbReference type="Proteomes" id="UP000672032"/>
    </source>
</evidence>
<feature type="chain" id="PRO_5032955774" evidence="2">
    <location>
        <begin position="19"/>
        <end position="96"/>
    </location>
</feature>
<evidence type="ECO:0000256" key="2">
    <source>
        <dbReference type="SAM" id="SignalP"/>
    </source>
</evidence>
<dbReference type="Proteomes" id="UP000672032">
    <property type="component" value="Chromosome 3"/>
</dbReference>
<accession>A0A8A3PDP4</accession>
<feature type="signal peptide" evidence="2">
    <location>
        <begin position="1"/>
        <end position="18"/>
    </location>
</feature>
<evidence type="ECO:0000313" key="3">
    <source>
        <dbReference type="EMBL" id="QSZ33205.1"/>
    </source>
</evidence>
<feature type="region of interest" description="Disordered" evidence="1">
    <location>
        <begin position="76"/>
        <end position="96"/>
    </location>
</feature>
<protein>
    <submittedName>
        <fullName evidence="3">Uncharacterized protein</fullName>
    </submittedName>
</protein>
<evidence type="ECO:0000256" key="1">
    <source>
        <dbReference type="SAM" id="MobiDB-lite"/>
    </source>
</evidence>
<name>A0A8A3PDP4_9HELO</name>
<reference evidence="3" key="1">
    <citation type="submission" date="2020-10" db="EMBL/GenBank/DDBJ databases">
        <title>Genome Sequence of Monilinia vaccinii-corymbosi Sheds Light on Mummy Berry Disease Infection of Blueberry and Mating Type.</title>
        <authorList>
            <person name="Yow A.G."/>
            <person name="Zhang Y."/>
            <person name="Bansal K."/>
            <person name="Eacker S.M."/>
            <person name="Sullivan S."/>
            <person name="Liachko I."/>
            <person name="Cubeta M.A."/>
            <person name="Rollins J.A."/>
            <person name="Ashrafi H."/>
        </authorList>
    </citation>
    <scope>NUCLEOTIDE SEQUENCE</scope>
    <source>
        <strain evidence="3">RL-1</strain>
    </source>
</reference>
<sequence>MRSTILTTVFCLAAFTQGMVIPQQPNADIPTPAVVERGDSIQQPNGDVLMRTVDTGSEVERDAIIDARLNLDRDTTMDTESEADSDSILDLGLGIN</sequence>
<dbReference type="EMBL" id="CP063407">
    <property type="protein sequence ID" value="QSZ33205.1"/>
    <property type="molecule type" value="Genomic_DNA"/>
</dbReference>
<proteinExistence type="predicted"/>
<keyword evidence="2" id="KW-0732">Signal</keyword>
<gene>
    <name evidence="3" type="ORF">DSL72_002791</name>
</gene>
<organism evidence="3 4">
    <name type="scientific">Monilinia vaccinii-corymbosi</name>
    <dbReference type="NCBI Taxonomy" id="61207"/>
    <lineage>
        <taxon>Eukaryota</taxon>
        <taxon>Fungi</taxon>
        <taxon>Dikarya</taxon>
        <taxon>Ascomycota</taxon>
        <taxon>Pezizomycotina</taxon>
        <taxon>Leotiomycetes</taxon>
        <taxon>Helotiales</taxon>
        <taxon>Sclerotiniaceae</taxon>
        <taxon>Monilinia</taxon>
    </lineage>
</organism>
<keyword evidence="4" id="KW-1185">Reference proteome</keyword>
<feature type="compositionally biased region" description="Acidic residues" evidence="1">
    <location>
        <begin position="77"/>
        <end position="87"/>
    </location>
</feature>